<dbReference type="InterPro" id="IPR005532">
    <property type="entry name" value="SUMF_dom"/>
</dbReference>
<proteinExistence type="predicted"/>
<keyword evidence="3" id="KW-1185">Reference proteome</keyword>
<name>A0ABS5ZK65_9GAMM</name>
<dbReference type="Pfam" id="PF03781">
    <property type="entry name" value="FGE-sulfatase"/>
    <property type="match status" value="1"/>
</dbReference>
<feature type="non-terminal residue" evidence="2">
    <location>
        <position position="1"/>
    </location>
</feature>
<dbReference type="InterPro" id="IPR042095">
    <property type="entry name" value="SUMF_sf"/>
</dbReference>
<dbReference type="Gene3D" id="3.90.1580.10">
    <property type="entry name" value="paralog of FGE (formylglycine-generating enzyme)"/>
    <property type="match status" value="1"/>
</dbReference>
<dbReference type="SUPFAM" id="SSF56436">
    <property type="entry name" value="C-type lectin-like"/>
    <property type="match status" value="1"/>
</dbReference>
<organism evidence="2 3">
    <name type="scientific">Zooshikella harenae</name>
    <dbReference type="NCBI Taxonomy" id="2827238"/>
    <lineage>
        <taxon>Bacteria</taxon>
        <taxon>Pseudomonadati</taxon>
        <taxon>Pseudomonadota</taxon>
        <taxon>Gammaproteobacteria</taxon>
        <taxon>Oceanospirillales</taxon>
        <taxon>Zooshikellaceae</taxon>
        <taxon>Zooshikella</taxon>
    </lineage>
</organism>
<evidence type="ECO:0000313" key="3">
    <source>
        <dbReference type="Proteomes" id="UP000690515"/>
    </source>
</evidence>
<comment type="caution">
    <text evidence="2">The sequence shown here is derived from an EMBL/GenBank/DDBJ whole genome shotgun (WGS) entry which is preliminary data.</text>
</comment>
<dbReference type="RefSeq" id="WP_215822592.1">
    <property type="nucleotide sequence ID" value="NZ_JAGSOY010000225.1"/>
</dbReference>
<dbReference type="PANTHER" id="PTHR23150">
    <property type="entry name" value="SULFATASE MODIFYING FACTOR 1, 2"/>
    <property type="match status" value="1"/>
</dbReference>
<sequence length="281" mass="32059">YLMEIRMFMSRNRNAFSLSIVFIFTILAGCDKHSQEIETFKTSIKDNFVDFKGGEMHRKVSFDLSWKLRQENISEPDYFKVVVSEFTIQKFPTTCYEFDFFMKVTGHTSDQFEYAKCPDMKKTPANSIPWYDAQAYCEWLGSVFDKKGSLPTEAQWEYAATSGGKDVEYATNNGKIEPGVNTIWGDPKKAPKQPPAIDKYPPNPAGIYGMHGGVYEYVYDWYEDLYPSYAPESNPTGPKDGELKTMKGNHYPSSVISNILLRGSTDPKYGSYTVGFRCILD</sequence>
<gene>
    <name evidence="2" type="ORF">KCG35_25125</name>
</gene>
<dbReference type="PANTHER" id="PTHR23150:SF19">
    <property type="entry name" value="FORMYLGLYCINE-GENERATING ENZYME"/>
    <property type="match status" value="1"/>
</dbReference>
<dbReference type="EMBL" id="JAGSOY010000225">
    <property type="protein sequence ID" value="MBU2714335.1"/>
    <property type="molecule type" value="Genomic_DNA"/>
</dbReference>
<evidence type="ECO:0000313" key="2">
    <source>
        <dbReference type="EMBL" id="MBU2714335.1"/>
    </source>
</evidence>
<dbReference type="InterPro" id="IPR051043">
    <property type="entry name" value="Sulfatase_Mod_Factor_Kinase"/>
</dbReference>
<feature type="domain" description="Sulfatase-modifying factor enzyme-like" evidence="1">
    <location>
        <begin position="78"/>
        <end position="279"/>
    </location>
</feature>
<dbReference type="Proteomes" id="UP000690515">
    <property type="component" value="Unassembled WGS sequence"/>
</dbReference>
<protein>
    <submittedName>
        <fullName evidence="2">Formylglycine-generating enzyme family protein</fullName>
    </submittedName>
</protein>
<accession>A0ABS5ZK65</accession>
<dbReference type="InterPro" id="IPR016187">
    <property type="entry name" value="CTDL_fold"/>
</dbReference>
<reference evidence="2 3" key="1">
    <citation type="submission" date="2021-04" db="EMBL/GenBank/DDBJ databases">
        <authorList>
            <person name="Pira H."/>
            <person name="Risdian C."/>
            <person name="Wink J."/>
        </authorList>
    </citation>
    <scope>NUCLEOTIDE SEQUENCE [LARGE SCALE GENOMIC DNA]</scope>
    <source>
        <strain evidence="2 3">WH53</strain>
    </source>
</reference>
<evidence type="ECO:0000259" key="1">
    <source>
        <dbReference type="Pfam" id="PF03781"/>
    </source>
</evidence>